<gene>
    <name evidence="3" type="ORF">AO501_19115</name>
</gene>
<dbReference type="InterPro" id="IPR011234">
    <property type="entry name" value="Fumarylacetoacetase-like_C"/>
</dbReference>
<evidence type="ECO:0000259" key="2">
    <source>
        <dbReference type="Pfam" id="PF01557"/>
    </source>
</evidence>
<dbReference type="Pfam" id="PF01557">
    <property type="entry name" value="FAA_hydrolase"/>
    <property type="match status" value="1"/>
</dbReference>
<dbReference type="EMBL" id="LKTM01000135">
    <property type="protein sequence ID" value="KQH78974.1"/>
    <property type="molecule type" value="Genomic_DNA"/>
</dbReference>
<dbReference type="GO" id="GO:0003824">
    <property type="term" value="F:catalytic activity"/>
    <property type="evidence" value="ECO:0007669"/>
    <property type="project" value="InterPro"/>
</dbReference>
<dbReference type="AlphaFoldDB" id="A0A0Q2R4C0"/>
<evidence type="ECO:0000313" key="4">
    <source>
        <dbReference type="Proteomes" id="UP000051677"/>
    </source>
</evidence>
<keyword evidence="1" id="KW-0479">Metal-binding</keyword>
<dbReference type="InterPro" id="IPR036663">
    <property type="entry name" value="Fumarylacetoacetase_C_sf"/>
</dbReference>
<dbReference type="Gene3D" id="3.90.850.10">
    <property type="entry name" value="Fumarylacetoacetase-like, C-terminal domain"/>
    <property type="match status" value="1"/>
</dbReference>
<reference evidence="3 4" key="1">
    <citation type="submission" date="2015-10" db="EMBL/GenBank/DDBJ databases">
        <title>Mycobacterium gordonae draft genome assembly.</title>
        <authorList>
            <person name="Ustinova V."/>
            <person name="Smirnova T."/>
            <person name="Blagodatskikh K."/>
            <person name="Varlamov D."/>
            <person name="Larionova E."/>
            <person name="Chernousova L."/>
        </authorList>
    </citation>
    <scope>NUCLEOTIDE SEQUENCE [LARGE SCALE GENOMIC DNA]</scope>
    <source>
        <strain evidence="3 4">CTRI 14-8773</strain>
    </source>
</reference>
<dbReference type="GO" id="GO:0046872">
    <property type="term" value="F:metal ion binding"/>
    <property type="evidence" value="ECO:0007669"/>
    <property type="project" value="UniProtKB-KW"/>
</dbReference>
<dbReference type="Proteomes" id="UP000051677">
    <property type="component" value="Unassembled WGS sequence"/>
</dbReference>
<evidence type="ECO:0000256" key="1">
    <source>
        <dbReference type="ARBA" id="ARBA00022723"/>
    </source>
</evidence>
<accession>A0A0Q2R4C0</accession>
<name>A0A0Q2R4C0_MYCGO</name>
<organism evidence="3 4">
    <name type="scientific">Mycobacterium gordonae</name>
    <dbReference type="NCBI Taxonomy" id="1778"/>
    <lineage>
        <taxon>Bacteria</taxon>
        <taxon>Bacillati</taxon>
        <taxon>Actinomycetota</taxon>
        <taxon>Actinomycetes</taxon>
        <taxon>Mycobacteriales</taxon>
        <taxon>Mycobacteriaceae</taxon>
        <taxon>Mycobacterium</taxon>
    </lineage>
</organism>
<protein>
    <recommendedName>
        <fullName evidence="2">Fumarylacetoacetase-like C-terminal domain-containing protein</fullName>
    </recommendedName>
</protein>
<sequence length="283" mass="29614">MLQLFRTTQGIARADGEELAVLDISGRPSIAQLLADTLADVSGIPVRARLAMTDAVLRAPVDSAGRMFLLGLNYRSHIKEVGLQAPPRPIGLPIPSTALSGPFAPIVLPPEAPNHVDYEGEIAIVVGRPCHALSQGSGWDHIAGMCVANDVSARDIQHQGTRDGQLVDIAAIVRAKSFSSFKPLGPCIVTADGVRDQGALTVVTRVNGDQRQHGSTDDMVFGFGEIVEALSHQTELHCGDVILTGTPAGVGETGGRFLSAGDVVEVDVAGIGTIRNQVTAARP</sequence>
<comment type="caution">
    <text evidence="3">The sequence shown here is derived from an EMBL/GenBank/DDBJ whole genome shotgun (WGS) entry which is preliminary data.</text>
</comment>
<dbReference type="RefSeq" id="WP_055578159.1">
    <property type="nucleotide sequence ID" value="NZ_LKTM01000135.1"/>
</dbReference>
<evidence type="ECO:0000313" key="3">
    <source>
        <dbReference type="EMBL" id="KQH78974.1"/>
    </source>
</evidence>
<dbReference type="PANTHER" id="PTHR11820:SF112">
    <property type="entry name" value="FUMARYLACETOACETATE HYDROLASE FAMILY PROTEIN (AFU_ORTHOLOGUE AFUA_1G02370)-RELATED"/>
    <property type="match status" value="1"/>
</dbReference>
<feature type="domain" description="Fumarylacetoacetase-like C-terminal" evidence="2">
    <location>
        <begin position="68"/>
        <end position="278"/>
    </location>
</feature>
<proteinExistence type="predicted"/>
<dbReference type="SUPFAM" id="SSF56529">
    <property type="entry name" value="FAH"/>
    <property type="match status" value="1"/>
</dbReference>
<dbReference type="PANTHER" id="PTHR11820">
    <property type="entry name" value="ACYLPYRUVASE"/>
    <property type="match status" value="1"/>
</dbReference>